<proteinExistence type="predicted"/>
<name>A0A330LT36_9GAMM</name>
<dbReference type="KEGG" id="mya:MORIYA_3695"/>
<dbReference type="RefSeq" id="WP_112717270.1">
    <property type="nucleotide sequence ID" value="NZ_LS483250.1"/>
</dbReference>
<reference evidence="2" key="1">
    <citation type="submission" date="2018-05" db="EMBL/GenBank/DDBJ databases">
        <authorList>
            <person name="Cea G.-C."/>
            <person name="William W."/>
        </authorList>
    </citation>
    <scope>NUCLEOTIDE SEQUENCE [LARGE SCALE GENOMIC DNA]</scope>
    <source>
        <strain evidence="2">DB21MT 5</strain>
    </source>
</reference>
<dbReference type="AlphaFoldDB" id="A0A330LT36"/>
<evidence type="ECO:0000313" key="2">
    <source>
        <dbReference type="Proteomes" id="UP000250163"/>
    </source>
</evidence>
<protein>
    <submittedName>
        <fullName evidence="1">Uncharacterized protein</fullName>
    </submittedName>
</protein>
<accession>A0A330LT36</accession>
<keyword evidence="2" id="KW-1185">Reference proteome</keyword>
<dbReference type="OrthoDB" id="4829434at2"/>
<dbReference type="EMBL" id="LS483250">
    <property type="protein sequence ID" value="SQD80147.1"/>
    <property type="molecule type" value="Genomic_DNA"/>
</dbReference>
<gene>
    <name evidence="1" type="ORF">MORIYA_3695</name>
</gene>
<evidence type="ECO:0000313" key="1">
    <source>
        <dbReference type="EMBL" id="SQD80147.1"/>
    </source>
</evidence>
<dbReference type="Proteomes" id="UP000250163">
    <property type="component" value="Chromosome MORIYA"/>
</dbReference>
<sequence length="87" mass="10217">MSNKGLALYLTEAKKHQQQYVAELDELKADLVIDNFRTRDYRALERLLQIYTELCIGLSKHWLKLYQKGSATDAKPYLNQYHDLLLS</sequence>
<organism evidence="1 2">
    <name type="scientific">Moritella yayanosii</name>
    <dbReference type="NCBI Taxonomy" id="69539"/>
    <lineage>
        <taxon>Bacteria</taxon>
        <taxon>Pseudomonadati</taxon>
        <taxon>Pseudomonadota</taxon>
        <taxon>Gammaproteobacteria</taxon>
        <taxon>Alteromonadales</taxon>
        <taxon>Moritellaceae</taxon>
        <taxon>Moritella</taxon>
    </lineage>
</organism>